<dbReference type="InterPro" id="IPR001478">
    <property type="entry name" value="PDZ"/>
</dbReference>
<dbReference type="CDD" id="cd06734">
    <property type="entry name" value="PDZ4_MAGI-1_3-like"/>
    <property type="match status" value="1"/>
</dbReference>
<keyword evidence="3" id="KW-1185">Reference proteome</keyword>
<dbReference type="InterPro" id="IPR036034">
    <property type="entry name" value="PDZ_sf"/>
</dbReference>
<accession>A0A3P7LFY4</accession>
<protein>
    <recommendedName>
        <fullName evidence="1">PDZ domain-containing protein</fullName>
    </recommendedName>
</protein>
<dbReference type="Pfam" id="PF17820">
    <property type="entry name" value="PDZ_6"/>
    <property type="match status" value="1"/>
</dbReference>
<dbReference type="AlphaFoldDB" id="A0A3P7LFY4"/>
<dbReference type="SMART" id="SM00228">
    <property type="entry name" value="PDZ"/>
    <property type="match status" value="2"/>
</dbReference>
<organism evidence="2 3">
    <name type="scientific">Strongylus vulgaris</name>
    <name type="common">Blood worm</name>
    <dbReference type="NCBI Taxonomy" id="40348"/>
    <lineage>
        <taxon>Eukaryota</taxon>
        <taxon>Metazoa</taxon>
        <taxon>Ecdysozoa</taxon>
        <taxon>Nematoda</taxon>
        <taxon>Chromadorea</taxon>
        <taxon>Rhabditida</taxon>
        <taxon>Rhabditina</taxon>
        <taxon>Rhabditomorpha</taxon>
        <taxon>Strongyloidea</taxon>
        <taxon>Strongylidae</taxon>
        <taxon>Strongylus</taxon>
    </lineage>
</organism>
<evidence type="ECO:0000259" key="1">
    <source>
        <dbReference type="PROSITE" id="PS50106"/>
    </source>
</evidence>
<dbReference type="GO" id="GO:0007165">
    <property type="term" value="P:signal transduction"/>
    <property type="evidence" value="ECO:0007669"/>
    <property type="project" value="TreeGrafter"/>
</dbReference>
<dbReference type="PANTHER" id="PTHR10316">
    <property type="entry name" value="MEMBRANE ASSOCIATED GUANYLATE KINASE-RELATED"/>
    <property type="match status" value="1"/>
</dbReference>
<dbReference type="PROSITE" id="PS50106">
    <property type="entry name" value="PDZ"/>
    <property type="match status" value="2"/>
</dbReference>
<name>A0A3P7LFY4_STRVU</name>
<dbReference type="Gene3D" id="2.30.42.10">
    <property type="match status" value="2"/>
</dbReference>
<dbReference type="Proteomes" id="UP000270094">
    <property type="component" value="Unassembled WGS sequence"/>
</dbReference>
<dbReference type="EMBL" id="UYYB01113214">
    <property type="protein sequence ID" value="VDM81495.1"/>
    <property type="molecule type" value="Genomic_DNA"/>
</dbReference>
<feature type="domain" description="PDZ" evidence="1">
    <location>
        <begin position="186"/>
        <end position="299"/>
    </location>
</feature>
<dbReference type="OrthoDB" id="66881at2759"/>
<dbReference type="SUPFAM" id="SSF50156">
    <property type="entry name" value="PDZ domain-like"/>
    <property type="match status" value="2"/>
</dbReference>
<dbReference type="PANTHER" id="PTHR10316:SF40">
    <property type="entry name" value="LD27118P"/>
    <property type="match status" value="1"/>
</dbReference>
<evidence type="ECO:0000313" key="3">
    <source>
        <dbReference type="Proteomes" id="UP000270094"/>
    </source>
</evidence>
<sequence>MKPSSTSLGFATPNYMPLSAFQFNKPSDLVTVNLIRKPSGFGFRLLGGSEVNGTLRFHLNILFLFVILCDEIVEIDGRNVEGVSHAEAVSLLEHAAHNKHVKLVVRRPRMGGDRRQSFHMERQPANAMSASGEYDVTLSRKDTDGFGFIIISSLNRNGSTIGGDRRQSFHMERQPANAMSASGEYDVTLTRNDTGGFGFIIISSLNRNGSTIAAIKCLWKTGSIFPEPLFIWQDKSGIFFSISGQILENSPAEKCGRLKVGDRVVAVNGIDILNLTHGEIVGLIKASGLSVRLTIAPPLPEGSPLASSTLNRSSVINMSYAPSPPNSFVPPPPIFQNGGLYATVGRGSNYTAYPQSSTTPAPFSYTNGSVFKGITSQYSPYADVGRPIYSSSHINGQLNGMSLNDPVPPEQVRVH</sequence>
<proteinExistence type="predicted"/>
<gene>
    <name evidence="2" type="ORF">SVUK_LOCUS16493</name>
</gene>
<feature type="domain" description="PDZ" evidence="1">
    <location>
        <begin position="31"/>
        <end position="107"/>
    </location>
</feature>
<dbReference type="InterPro" id="IPR041489">
    <property type="entry name" value="PDZ_6"/>
</dbReference>
<dbReference type="GO" id="GO:0005737">
    <property type="term" value="C:cytoplasm"/>
    <property type="evidence" value="ECO:0007669"/>
    <property type="project" value="TreeGrafter"/>
</dbReference>
<reference evidence="2 3" key="1">
    <citation type="submission" date="2018-11" db="EMBL/GenBank/DDBJ databases">
        <authorList>
            <consortium name="Pathogen Informatics"/>
        </authorList>
    </citation>
    <scope>NUCLEOTIDE SEQUENCE [LARGE SCALE GENOMIC DNA]</scope>
</reference>
<evidence type="ECO:0000313" key="2">
    <source>
        <dbReference type="EMBL" id="VDM81495.1"/>
    </source>
</evidence>